<comment type="caution">
    <text evidence="3">The sequence shown here is derived from an EMBL/GenBank/DDBJ whole genome shotgun (WGS) entry which is preliminary data.</text>
</comment>
<organism evidence="3 4">
    <name type="scientific">Arenibacter antarcticus</name>
    <dbReference type="NCBI Taxonomy" id="2040469"/>
    <lineage>
        <taxon>Bacteria</taxon>
        <taxon>Pseudomonadati</taxon>
        <taxon>Bacteroidota</taxon>
        <taxon>Flavobacteriia</taxon>
        <taxon>Flavobacteriales</taxon>
        <taxon>Flavobacteriaceae</taxon>
        <taxon>Arenibacter</taxon>
    </lineage>
</organism>
<dbReference type="Pfam" id="PF01370">
    <property type="entry name" value="Epimerase"/>
    <property type="match status" value="1"/>
</dbReference>
<proteinExistence type="predicted"/>
<sequence>MNKTIGILGCGWLGLPLATTLVSNNYKVHGSTTTQEKIEDLINVGITPFLIQLSEIGINGDIKGFLKDLEIVLINIPPRLRSEPKENYVKKITHLHQAIKEAKIRTVVFISSTSVYGNCQGRITEDTLPQPNTESGKQLLASENIFRKDTVLNTSIIRFGGLIGPKRHPINQLSGKKDLTNGMDSINLIHLDDCIGLIRTILTENYENVLINGVYPLHPTKKEYYTSEASKKGISPPTYLPVTNKKGDKIIENTPEIVKIYHYFTSIIS</sequence>
<gene>
    <name evidence="3" type="ORF">ACFS1K_02715</name>
</gene>
<dbReference type="PANTHER" id="PTHR48079">
    <property type="entry name" value="PROTEIN YEEZ"/>
    <property type="match status" value="1"/>
</dbReference>
<dbReference type="InterPro" id="IPR051783">
    <property type="entry name" value="NAD(P)-dependent_oxidoreduct"/>
</dbReference>
<dbReference type="Pfam" id="PF03446">
    <property type="entry name" value="NAD_binding_2"/>
    <property type="match status" value="1"/>
</dbReference>
<dbReference type="Gene3D" id="3.40.50.720">
    <property type="entry name" value="NAD(P)-binding Rossmann-like Domain"/>
    <property type="match status" value="1"/>
</dbReference>
<keyword evidence="3" id="KW-0560">Oxidoreductase</keyword>
<dbReference type="CDD" id="cd05266">
    <property type="entry name" value="SDR_a4"/>
    <property type="match status" value="1"/>
</dbReference>
<dbReference type="EC" id="1.1.1.290" evidence="3"/>
<dbReference type="InterPro" id="IPR006115">
    <property type="entry name" value="6PGDH_NADP-bd"/>
</dbReference>
<dbReference type="SUPFAM" id="SSF51735">
    <property type="entry name" value="NAD(P)-binding Rossmann-fold domains"/>
    <property type="match status" value="1"/>
</dbReference>
<evidence type="ECO:0000313" key="4">
    <source>
        <dbReference type="Proteomes" id="UP001597532"/>
    </source>
</evidence>
<protein>
    <submittedName>
        <fullName evidence="3">SDR family oxidoreductase</fullName>
        <ecNumber evidence="3">1.1.1.290</ecNumber>
    </submittedName>
</protein>
<evidence type="ECO:0000313" key="3">
    <source>
        <dbReference type="EMBL" id="MFD2788667.1"/>
    </source>
</evidence>
<dbReference type="InterPro" id="IPR036291">
    <property type="entry name" value="NAD(P)-bd_dom_sf"/>
</dbReference>
<dbReference type="GO" id="GO:0033711">
    <property type="term" value="F:4-phosphoerythronate dehydrogenase activity"/>
    <property type="evidence" value="ECO:0007669"/>
    <property type="project" value="UniProtKB-EC"/>
</dbReference>
<dbReference type="PANTHER" id="PTHR48079:SF6">
    <property type="entry name" value="NAD(P)-BINDING DOMAIN-CONTAINING PROTEIN-RELATED"/>
    <property type="match status" value="1"/>
</dbReference>
<reference evidence="4" key="1">
    <citation type="journal article" date="2019" name="Int. J. Syst. Evol. Microbiol.">
        <title>The Global Catalogue of Microorganisms (GCM) 10K type strain sequencing project: providing services to taxonomists for standard genome sequencing and annotation.</title>
        <authorList>
            <consortium name="The Broad Institute Genomics Platform"/>
            <consortium name="The Broad Institute Genome Sequencing Center for Infectious Disease"/>
            <person name="Wu L."/>
            <person name="Ma J."/>
        </authorList>
    </citation>
    <scope>NUCLEOTIDE SEQUENCE [LARGE SCALE GENOMIC DNA]</scope>
    <source>
        <strain evidence="4">KCTC 52924</strain>
    </source>
</reference>
<accession>A0ABW5VAK6</accession>
<feature type="domain" description="6-phosphogluconate dehydrogenase NADP-binding" evidence="2">
    <location>
        <begin position="4"/>
        <end position="77"/>
    </location>
</feature>
<keyword evidence="4" id="KW-1185">Reference proteome</keyword>
<dbReference type="RefSeq" id="WP_251806930.1">
    <property type="nucleotide sequence ID" value="NZ_CP166679.1"/>
</dbReference>
<feature type="domain" description="NAD-dependent epimerase/dehydratase" evidence="1">
    <location>
        <begin position="86"/>
        <end position="167"/>
    </location>
</feature>
<dbReference type="Proteomes" id="UP001597532">
    <property type="component" value="Unassembled WGS sequence"/>
</dbReference>
<evidence type="ECO:0000259" key="1">
    <source>
        <dbReference type="Pfam" id="PF01370"/>
    </source>
</evidence>
<evidence type="ECO:0000259" key="2">
    <source>
        <dbReference type="Pfam" id="PF03446"/>
    </source>
</evidence>
<dbReference type="EMBL" id="JBHUOK010000004">
    <property type="protein sequence ID" value="MFD2788667.1"/>
    <property type="molecule type" value="Genomic_DNA"/>
</dbReference>
<name>A0ABW5VAK6_9FLAO</name>
<dbReference type="InterPro" id="IPR001509">
    <property type="entry name" value="Epimerase_deHydtase"/>
</dbReference>